<dbReference type="Pfam" id="PF17919">
    <property type="entry name" value="RT_RNaseH_2"/>
    <property type="match status" value="1"/>
</dbReference>
<evidence type="ECO:0000313" key="2">
    <source>
        <dbReference type="EMBL" id="MBW0544518.1"/>
    </source>
</evidence>
<feature type="domain" description="Reverse transcriptase/retrotransposon-derived protein RNase H-like" evidence="1">
    <location>
        <begin position="4"/>
        <end position="80"/>
    </location>
</feature>
<dbReference type="InterPro" id="IPR043502">
    <property type="entry name" value="DNA/RNA_pol_sf"/>
</dbReference>
<accession>A0A9Q3FQW7</accession>
<evidence type="ECO:0000259" key="1">
    <source>
        <dbReference type="Pfam" id="PF17919"/>
    </source>
</evidence>
<comment type="caution">
    <text evidence="2">The sequence shown here is derived from an EMBL/GenBank/DDBJ whole genome shotgun (WGS) entry which is preliminary data.</text>
</comment>
<dbReference type="OrthoDB" id="2975412at2759"/>
<dbReference type="AlphaFoldDB" id="A0A9Q3FQW7"/>
<dbReference type="EMBL" id="AVOT02049360">
    <property type="protein sequence ID" value="MBW0544518.1"/>
    <property type="molecule type" value="Genomic_DNA"/>
</dbReference>
<name>A0A9Q3FQW7_9BASI</name>
<sequence>MTVDRVKAFESLIESLTTATLSLMPYLKLPFKLYIDSSRYGLGASLKRVQIINVKPVEGPICFLPRKIEPTESRYRESQME</sequence>
<dbReference type="SUPFAM" id="SSF56672">
    <property type="entry name" value="DNA/RNA polymerases"/>
    <property type="match status" value="1"/>
</dbReference>
<dbReference type="Proteomes" id="UP000765509">
    <property type="component" value="Unassembled WGS sequence"/>
</dbReference>
<gene>
    <name evidence="2" type="ORF">O181_084233</name>
</gene>
<proteinExistence type="predicted"/>
<dbReference type="InterPro" id="IPR041577">
    <property type="entry name" value="RT_RNaseH_2"/>
</dbReference>
<organism evidence="2 3">
    <name type="scientific">Austropuccinia psidii MF-1</name>
    <dbReference type="NCBI Taxonomy" id="1389203"/>
    <lineage>
        <taxon>Eukaryota</taxon>
        <taxon>Fungi</taxon>
        <taxon>Dikarya</taxon>
        <taxon>Basidiomycota</taxon>
        <taxon>Pucciniomycotina</taxon>
        <taxon>Pucciniomycetes</taxon>
        <taxon>Pucciniales</taxon>
        <taxon>Sphaerophragmiaceae</taxon>
        <taxon>Austropuccinia</taxon>
    </lineage>
</organism>
<evidence type="ECO:0000313" key="3">
    <source>
        <dbReference type="Proteomes" id="UP000765509"/>
    </source>
</evidence>
<reference evidence="2" key="1">
    <citation type="submission" date="2021-03" db="EMBL/GenBank/DDBJ databases">
        <title>Draft genome sequence of rust myrtle Austropuccinia psidii MF-1, a brazilian biotype.</title>
        <authorList>
            <person name="Quecine M.C."/>
            <person name="Pachon D.M.R."/>
            <person name="Bonatelli M.L."/>
            <person name="Correr F.H."/>
            <person name="Franceschini L.M."/>
            <person name="Leite T.F."/>
            <person name="Margarido G.R.A."/>
            <person name="Almeida C.A."/>
            <person name="Ferrarezi J.A."/>
            <person name="Labate C.A."/>
        </authorList>
    </citation>
    <scope>NUCLEOTIDE SEQUENCE</scope>
    <source>
        <strain evidence="2">MF-1</strain>
    </source>
</reference>
<protein>
    <recommendedName>
        <fullName evidence="1">Reverse transcriptase/retrotransposon-derived protein RNase H-like domain-containing protein</fullName>
    </recommendedName>
</protein>
<keyword evidence="3" id="KW-1185">Reference proteome</keyword>